<dbReference type="RefSeq" id="WP_145933480.1">
    <property type="nucleotide sequence ID" value="NZ_BNAV01000001.1"/>
</dbReference>
<dbReference type="AlphaFoldDB" id="A0A8H9IT80"/>
<dbReference type="OrthoDB" id="5089808at2"/>
<accession>A0A8H9IT80</accession>
<gene>
    <name evidence="1" type="ORF">GCM10017566_05100</name>
</gene>
<keyword evidence="2" id="KW-1185">Reference proteome</keyword>
<reference evidence="1" key="1">
    <citation type="journal article" date="2014" name="Int. J. Syst. Evol. Microbiol.">
        <title>Complete genome sequence of Corynebacterium casei LMG S-19264T (=DSM 44701T), isolated from a smear-ripened cheese.</title>
        <authorList>
            <consortium name="US DOE Joint Genome Institute (JGI-PGF)"/>
            <person name="Walter F."/>
            <person name="Albersmeier A."/>
            <person name="Kalinowski J."/>
            <person name="Ruckert C."/>
        </authorList>
    </citation>
    <scope>NUCLEOTIDE SEQUENCE</scope>
    <source>
        <strain evidence="1">CGMCC 4.7679</strain>
    </source>
</reference>
<evidence type="ECO:0000313" key="2">
    <source>
        <dbReference type="Proteomes" id="UP000658656"/>
    </source>
</evidence>
<protein>
    <submittedName>
        <fullName evidence="1">Uncharacterized protein</fullName>
    </submittedName>
</protein>
<sequence length="635" mass="70070">MMIDYNVSDHWSEDDPDWLKSLVSSLDQNHGASTVLPLTVIVEEITEWVELASGTDAWKKPTNRNSLQRDLDESVGAIGSSLHAHIDGPLAAFQRAFAKLTRSTPAVLSQPPGTRVDAVWTETLSTARNLLNALDSDQAVRASWDDLVATAQDRTLARREYRPIAELLFEQLRRGLRAESTFRDLVSIVAYGRDPDEIPVGTKDTPLAERLANARAFVGTPAAVEPTVVWLGYQGRIHLHLSAGRVSFIDAHWAVPNAGPDGQDFEHKAELWELVQHGHVFKVAKRMDEESDVDFLVRVDLGDTTAAGAVARAVDIVNTILNVAIHNAGGIRPHLAQYGLIRSGRSGSFNFMVATRDTGFSDDHYGAQITADAIETYGPRIAEALAREELPRFLAAAIEVQTTADRPFSRDMALRKPSEADISSVIPLADRVVQHVAAHAAMNPNDLFSLLQERWPHARWLADLRRAAGMCLIGGGRRDDVLHELTVEWFSDRPKQPWILFLADRADDVISLCRLEHERAWIARMFASVSDHAIYSTLIDEYTAEGKVLEARRRRVRNALVHGNPASFTVVASVREYAEFLGGSALNLGLESYVEGTAPATALATRTDEFTAMQSGQDAATYWRARIAAEGWPTS</sequence>
<evidence type="ECO:0000313" key="1">
    <source>
        <dbReference type="EMBL" id="GHF35313.1"/>
    </source>
</evidence>
<organism evidence="1 2">
    <name type="scientific">Amycolatopsis bartoniae</name>
    <dbReference type="NCBI Taxonomy" id="941986"/>
    <lineage>
        <taxon>Bacteria</taxon>
        <taxon>Bacillati</taxon>
        <taxon>Actinomycetota</taxon>
        <taxon>Actinomycetes</taxon>
        <taxon>Pseudonocardiales</taxon>
        <taxon>Pseudonocardiaceae</taxon>
        <taxon>Amycolatopsis</taxon>
    </lineage>
</organism>
<dbReference type="Proteomes" id="UP000658656">
    <property type="component" value="Unassembled WGS sequence"/>
</dbReference>
<dbReference type="EMBL" id="BNAV01000001">
    <property type="protein sequence ID" value="GHF35313.1"/>
    <property type="molecule type" value="Genomic_DNA"/>
</dbReference>
<proteinExistence type="predicted"/>
<reference evidence="1" key="2">
    <citation type="submission" date="2020-09" db="EMBL/GenBank/DDBJ databases">
        <authorList>
            <person name="Sun Q."/>
            <person name="Zhou Y."/>
        </authorList>
    </citation>
    <scope>NUCLEOTIDE SEQUENCE</scope>
    <source>
        <strain evidence="1">CGMCC 4.7679</strain>
    </source>
</reference>
<name>A0A8H9IT80_9PSEU</name>
<comment type="caution">
    <text evidence="1">The sequence shown here is derived from an EMBL/GenBank/DDBJ whole genome shotgun (WGS) entry which is preliminary data.</text>
</comment>